<accession>A0ACC3BJM5</accession>
<reference evidence="1" key="1">
    <citation type="submission" date="2019-11" db="EMBL/GenBank/DDBJ databases">
        <title>Nori genome reveals adaptations in red seaweeds to the harsh intertidal environment.</title>
        <authorList>
            <person name="Wang D."/>
            <person name="Mao Y."/>
        </authorList>
    </citation>
    <scope>NUCLEOTIDE SEQUENCE</scope>
    <source>
        <tissue evidence="1">Gametophyte</tissue>
    </source>
</reference>
<organism evidence="1 2">
    <name type="scientific">Pyropia yezoensis</name>
    <name type="common">Susabi-nori</name>
    <name type="synonym">Porphyra yezoensis</name>
    <dbReference type="NCBI Taxonomy" id="2788"/>
    <lineage>
        <taxon>Eukaryota</taxon>
        <taxon>Rhodophyta</taxon>
        <taxon>Bangiophyceae</taxon>
        <taxon>Bangiales</taxon>
        <taxon>Bangiaceae</taxon>
        <taxon>Pyropia</taxon>
    </lineage>
</organism>
<comment type="caution">
    <text evidence="1">The sequence shown here is derived from an EMBL/GenBank/DDBJ whole genome shotgun (WGS) entry which is preliminary data.</text>
</comment>
<sequence>MHRPASPSCDQRSAGVGPSALAAAVAAVAAVVAICVYLLRPAVSAVDADVAAVAQVAKTAGAVGAAAAAAAAAARAGRLSPFDTTALTDDYPPPADLASFAAAAVRYLVRAAQPDGTFAYEVRVAPDGRVTRSPGYNTLRHAGAIYALGDACLGGERGGGLPAPACVGANATMVRACEWLLRVARMQKPDGGFFSYMDSNGMPNDHRVSLYYPGEAVLGLLSVYAARGEPAHLVAAVRGLEALAASRADKKLVDLPL</sequence>
<dbReference type="EMBL" id="CM020618">
    <property type="protein sequence ID" value="KAK1857945.1"/>
    <property type="molecule type" value="Genomic_DNA"/>
</dbReference>
<evidence type="ECO:0000313" key="2">
    <source>
        <dbReference type="Proteomes" id="UP000798662"/>
    </source>
</evidence>
<name>A0ACC3BJM5_PYRYE</name>
<protein>
    <submittedName>
        <fullName evidence="1">Uncharacterized protein</fullName>
    </submittedName>
</protein>
<dbReference type="Proteomes" id="UP000798662">
    <property type="component" value="Chromosome 1"/>
</dbReference>
<gene>
    <name evidence="1" type="ORF">I4F81_000559</name>
</gene>
<evidence type="ECO:0000313" key="1">
    <source>
        <dbReference type="EMBL" id="KAK1857945.1"/>
    </source>
</evidence>
<proteinExistence type="predicted"/>
<keyword evidence="2" id="KW-1185">Reference proteome</keyword>